<evidence type="ECO:0000313" key="2">
    <source>
        <dbReference type="Proteomes" id="UP001152646"/>
    </source>
</evidence>
<comment type="caution">
    <text evidence="1">The sequence shown here is derived from an EMBL/GenBank/DDBJ whole genome shotgun (WGS) entry which is preliminary data.</text>
</comment>
<dbReference type="Proteomes" id="UP001152646">
    <property type="component" value="Unassembled WGS sequence"/>
</dbReference>
<dbReference type="InterPro" id="IPR022198">
    <property type="entry name" value="DUF3723"/>
</dbReference>
<dbReference type="Pfam" id="PF12520">
    <property type="entry name" value="DUF3723"/>
    <property type="match status" value="1"/>
</dbReference>
<name>A0A9W4NT67_9EURO</name>
<protein>
    <submittedName>
        <fullName evidence="1">Uncharacterized protein</fullName>
    </submittedName>
</protein>
<accession>A0A9W4NT67</accession>
<gene>
    <name evidence="1" type="ORF">PSALAMII_LOCUS8451</name>
</gene>
<dbReference type="OrthoDB" id="4227485at2759"/>
<dbReference type="EMBL" id="CAJVPA010000208">
    <property type="protein sequence ID" value="CAG8404103.1"/>
    <property type="molecule type" value="Genomic_DNA"/>
</dbReference>
<proteinExistence type="predicted"/>
<sequence length="783" mass="89630">MDTSRRLIAARLGAFRISKLHQITFEGSDVSGSQEFKQSQVDFVIHKFEQEGCRRLDPMTWIPCEVTASDLLAVLGSNSSDESVQDLELPDEFRIHCFQGQHRIAAALQWLNPNDHWWVFEFYDSIKLNQDCRKRLREFDQNSQSFSDGEIFRNIRYYQIRGDIEAASEWFARWSPTKCREFNRIYCPKTSKTAFEAIGKTLDSLLPFISLWKSWFMGTHLPSLRCPEELTDSLAQIYQAWQFLTCQSPEILDSTTVSLLEGRCPRLSLTDREHIHEVFRNGMVYPDITDPYLRAQLQNAALTYTRVIPTLRTFLENTKYLKAMTDVMKRILPPKFKGTIRESMFKYYVSPTDLQHEVQASENDFAKESGSKEYGFWAAYRQVFLFAMRHFFGLVNVQPLGLGFQKQKFDSSELWRRFHLCAAKVGFVLPGSKSSKSHPRALAANSVELIAIHELITRLRPPELFAYNEAKLAEFSTHVSSLLGTMSARKIDTLLAVQTCDNVEDWNLEKRCGMPNAETFFADQKHLFLKNIYSLDQPARGCMTSFAVKRDIFQSFFIDFDDGGHMDTIMTPAPPNPVTGPTNPVPQSPMALDSVLSGLMPPTTAPLSSRFMELDSRPNSPAQSAIVLSQPQPLPHPNLRLLGHNPANENESLTIDHHSTELCQIQMKMSPDTFYSSLQPYMRDNPHVIFFDTNSGSAIFIRQYKEGILANLCRNGQWFGFVYPDTLVLKTITVSEVNQYCHAGPCIIFFGLGTFDTHLKSVAAQRIIFPRFSSRENQWKFHD</sequence>
<evidence type="ECO:0000313" key="1">
    <source>
        <dbReference type="EMBL" id="CAG8404103.1"/>
    </source>
</evidence>
<reference evidence="1" key="1">
    <citation type="submission" date="2021-07" db="EMBL/GenBank/DDBJ databases">
        <authorList>
            <person name="Branca A.L. A."/>
        </authorList>
    </citation>
    <scope>NUCLEOTIDE SEQUENCE</scope>
</reference>
<organism evidence="1 2">
    <name type="scientific">Penicillium salamii</name>
    <dbReference type="NCBI Taxonomy" id="1612424"/>
    <lineage>
        <taxon>Eukaryota</taxon>
        <taxon>Fungi</taxon>
        <taxon>Dikarya</taxon>
        <taxon>Ascomycota</taxon>
        <taxon>Pezizomycotina</taxon>
        <taxon>Eurotiomycetes</taxon>
        <taxon>Eurotiomycetidae</taxon>
        <taxon>Eurotiales</taxon>
        <taxon>Aspergillaceae</taxon>
        <taxon>Penicillium</taxon>
    </lineage>
</organism>
<dbReference type="AlphaFoldDB" id="A0A9W4NT67"/>